<keyword evidence="10 14" id="KW-1133">Transmembrane helix</keyword>
<keyword evidence="17" id="KW-1185">Reference proteome</keyword>
<evidence type="ECO:0000256" key="11">
    <source>
        <dbReference type="ARBA" id="ARBA00023128"/>
    </source>
</evidence>
<evidence type="ECO:0000256" key="10">
    <source>
        <dbReference type="ARBA" id="ARBA00022989"/>
    </source>
</evidence>
<dbReference type="PRINTS" id="PR00449">
    <property type="entry name" value="RASTRNSFRMNG"/>
</dbReference>
<evidence type="ECO:0000256" key="1">
    <source>
        <dbReference type="ARBA" id="ARBA00004200"/>
    </source>
</evidence>
<evidence type="ECO:0000256" key="4">
    <source>
        <dbReference type="ARBA" id="ARBA00022723"/>
    </source>
</evidence>
<comment type="caution">
    <text evidence="16">The sequence shown here is derived from an EMBL/GenBank/DDBJ whole genome shotgun (WGS) entry which is preliminary data.</text>
</comment>
<keyword evidence="13 14" id="KW-0472">Membrane</keyword>
<evidence type="ECO:0000313" key="17">
    <source>
        <dbReference type="Proteomes" id="UP001460270"/>
    </source>
</evidence>
<dbReference type="InterPro" id="IPR001806">
    <property type="entry name" value="Small_GTPase"/>
</dbReference>
<evidence type="ECO:0000256" key="12">
    <source>
        <dbReference type="ARBA" id="ARBA00023134"/>
    </source>
</evidence>
<dbReference type="Gene3D" id="1.10.238.10">
    <property type="entry name" value="EF-hand"/>
    <property type="match status" value="2"/>
</dbReference>
<evidence type="ECO:0000256" key="13">
    <source>
        <dbReference type="ARBA" id="ARBA00023136"/>
    </source>
</evidence>
<dbReference type="Pfam" id="PF08355">
    <property type="entry name" value="EF_assoc_1"/>
    <property type="match status" value="1"/>
</dbReference>
<organism evidence="16 17">
    <name type="scientific">Mugilogobius chulae</name>
    <name type="common">yellowstripe goby</name>
    <dbReference type="NCBI Taxonomy" id="88201"/>
    <lineage>
        <taxon>Eukaryota</taxon>
        <taxon>Metazoa</taxon>
        <taxon>Chordata</taxon>
        <taxon>Craniata</taxon>
        <taxon>Vertebrata</taxon>
        <taxon>Euteleostomi</taxon>
        <taxon>Actinopterygii</taxon>
        <taxon>Neopterygii</taxon>
        <taxon>Teleostei</taxon>
        <taxon>Neoteleostei</taxon>
        <taxon>Acanthomorphata</taxon>
        <taxon>Gobiaria</taxon>
        <taxon>Gobiiformes</taxon>
        <taxon>Gobioidei</taxon>
        <taxon>Gobiidae</taxon>
        <taxon>Gobionellinae</taxon>
        <taxon>Mugilogobius</taxon>
    </lineage>
</organism>
<accession>A0AAW0PFH4</accession>
<dbReference type="GO" id="GO:0003924">
    <property type="term" value="F:GTPase activity"/>
    <property type="evidence" value="ECO:0007669"/>
    <property type="project" value="InterPro"/>
</dbReference>
<feature type="transmembrane region" description="Helical" evidence="14">
    <location>
        <begin position="485"/>
        <end position="507"/>
    </location>
</feature>
<dbReference type="Gene3D" id="3.40.50.300">
    <property type="entry name" value="P-loop containing nucleotide triphosphate hydrolases"/>
    <property type="match status" value="2"/>
</dbReference>
<dbReference type="Proteomes" id="UP001460270">
    <property type="component" value="Unassembled WGS sequence"/>
</dbReference>
<evidence type="ECO:0000256" key="14">
    <source>
        <dbReference type="SAM" id="Phobius"/>
    </source>
</evidence>
<feature type="domain" description="Miro" evidence="15">
    <location>
        <begin position="2"/>
        <end position="168"/>
    </location>
</feature>
<dbReference type="GO" id="GO:0046872">
    <property type="term" value="F:metal ion binding"/>
    <property type="evidence" value="ECO:0007669"/>
    <property type="project" value="UniProtKB-KW"/>
</dbReference>
<dbReference type="GO" id="GO:0005741">
    <property type="term" value="C:mitochondrial outer membrane"/>
    <property type="evidence" value="ECO:0007669"/>
    <property type="project" value="UniProtKB-SubCell"/>
</dbReference>
<dbReference type="Pfam" id="PF00071">
    <property type="entry name" value="Ras"/>
    <property type="match status" value="2"/>
</dbReference>
<dbReference type="InterPro" id="IPR005225">
    <property type="entry name" value="Small_GTP-bd"/>
</dbReference>
<dbReference type="PROSITE" id="PS51419">
    <property type="entry name" value="RAB"/>
    <property type="match status" value="1"/>
</dbReference>
<keyword evidence="5" id="KW-0677">Repeat</keyword>
<keyword evidence="3 14" id="KW-0812">Transmembrane</keyword>
<dbReference type="FunFam" id="3.40.50.300:FF:000553">
    <property type="entry name" value="Mitochondrial Rho GTPase"/>
    <property type="match status" value="1"/>
</dbReference>
<dbReference type="InterPro" id="IPR003578">
    <property type="entry name" value="Small_GTPase_Rho"/>
</dbReference>
<keyword evidence="9" id="KW-0106">Calcium</keyword>
<protein>
    <recommendedName>
        <fullName evidence="15">Miro domain-containing protein</fullName>
    </recommendedName>
</protein>
<evidence type="ECO:0000256" key="6">
    <source>
        <dbReference type="ARBA" id="ARBA00022741"/>
    </source>
</evidence>
<evidence type="ECO:0000256" key="3">
    <source>
        <dbReference type="ARBA" id="ARBA00022692"/>
    </source>
</evidence>
<dbReference type="SMART" id="SM00175">
    <property type="entry name" value="RAB"/>
    <property type="match status" value="1"/>
</dbReference>
<dbReference type="InterPro" id="IPR020860">
    <property type="entry name" value="MIRO_dom"/>
</dbReference>
<dbReference type="SMART" id="SM00173">
    <property type="entry name" value="RAS"/>
    <property type="match status" value="1"/>
</dbReference>
<gene>
    <name evidence="16" type="ORF">WMY93_011022</name>
</gene>
<keyword evidence="7" id="KW-1000">Mitochondrion outer membrane</keyword>
<evidence type="ECO:0000256" key="9">
    <source>
        <dbReference type="ARBA" id="ARBA00022837"/>
    </source>
</evidence>
<comment type="subcellular location">
    <subcellularLocation>
        <location evidence="1">Mitochondrion outer membrane</location>
        <topology evidence="1">Single-pass type IV membrane protein</topology>
    </subcellularLocation>
</comment>
<dbReference type="FunFam" id="3.40.50.300:FF:000170">
    <property type="entry name" value="Mitochondrial Rho GTPase"/>
    <property type="match status" value="1"/>
</dbReference>
<keyword evidence="4" id="KW-0479">Metal-binding</keyword>
<keyword evidence="11" id="KW-0496">Mitochondrion</keyword>
<sequence>MKQDVRILLLGEPQVGKTSLIMSLVGEEFPEEVPHRAEEITIPADVTPEKVPTHIVDYSEKEQTEDILRDEIVKANVVCVVYDVTNEDTIEKIRTKWIPLVNGNAEKGNKIPIILVGNKSDLRCGSSMETILPIMNQFSEIETCVECSAKNLKNISELFYYAQKAVLHPTAPLYDPEDKQLKPLCVRALSRVFYISDQDNDRILSDAELNCFQDKDSALSPEELKNLFCVCPYMPWGPEVYVSVPTSDKGFISNQGYLCQWILSAYLDIHRCLEHLGYLGYSILTEQESQTAAIAVTREKEVDLEKRHTLRSVFLCKVIGPRGTGKSDFLQAFITDNTPEKPRSAFSPYVINTIQVSNQEKYLILHEVDVEAEFLKTSDAACDVACLMYDVSDPHSFDYCASIYKQHYMDSNIPCVVVASKVDLPDVKQLHGMTPAEFCYKHRLPAPLPFSHQFLDSTRKNIYTKLAWAAVYPHLNGSDMSHSSFWLRVALGSAVVAVLGFAIYRAVRQK</sequence>
<dbReference type="CDD" id="cd01893">
    <property type="entry name" value="Miro1"/>
    <property type="match status" value="1"/>
</dbReference>
<dbReference type="AlphaFoldDB" id="A0AAW0PFH4"/>
<dbReference type="EMBL" id="JBBPFD010000007">
    <property type="protein sequence ID" value="KAK7919738.1"/>
    <property type="molecule type" value="Genomic_DNA"/>
</dbReference>
<evidence type="ECO:0000256" key="7">
    <source>
        <dbReference type="ARBA" id="ARBA00022787"/>
    </source>
</evidence>
<dbReference type="PROSITE" id="PS51423">
    <property type="entry name" value="MIRO"/>
    <property type="match status" value="2"/>
</dbReference>
<evidence type="ECO:0000256" key="2">
    <source>
        <dbReference type="ARBA" id="ARBA00007981"/>
    </source>
</evidence>
<dbReference type="SMART" id="SM00174">
    <property type="entry name" value="RHO"/>
    <property type="match status" value="1"/>
</dbReference>
<dbReference type="InterPro" id="IPR027417">
    <property type="entry name" value="P-loop_NTPase"/>
</dbReference>
<proteinExistence type="inferred from homology"/>
<dbReference type="SUPFAM" id="SSF52540">
    <property type="entry name" value="P-loop containing nucleoside triphosphate hydrolases"/>
    <property type="match status" value="2"/>
</dbReference>
<keyword evidence="8" id="KW-0378">Hydrolase</keyword>
<evidence type="ECO:0000259" key="15">
    <source>
        <dbReference type="PROSITE" id="PS51423"/>
    </source>
</evidence>
<dbReference type="GO" id="GO:0007264">
    <property type="term" value="P:small GTPase-mediated signal transduction"/>
    <property type="evidence" value="ECO:0007669"/>
    <property type="project" value="InterPro"/>
</dbReference>
<reference evidence="17" key="1">
    <citation type="submission" date="2024-04" db="EMBL/GenBank/DDBJ databases">
        <title>Salinicola lusitanus LLJ914,a marine bacterium isolated from the Okinawa Trough.</title>
        <authorList>
            <person name="Li J."/>
        </authorList>
    </citation>
    <scope>NUCLEOTIDE SEQUENCE [LARGE SCALE GENOMIC DNA]</scope>
</reference>
<evidence type="ECO:0000256" key="5">
    <source>
        <dbReference type="ARBA" id="ARBA00022737"/>
    </source>
</evidence>
<keyword evidence="6" id="KW-0547">Nucleotide-binding</keyword>
<dbReference type="NCBIfam" id="TIGR00231">
    <property type="entry name" value="small_GTP"/>
    <property type="match status" value="1"/>
</dbReference>
<evidence type="ECO:0000256" key="8">
    <source>
        <dbReference type="ARBA" id="ARBA00022801"/>
    </source>
</evidence>
<name>A0AAW0PFH4_9GOBI</name>
<comment type="similarity">
    <text evidence="2">Belongs to the mitochondrial Rho GTPase family.</text>
</comment>
<keyword evidence="12" id="KW-0342">GTP-binding</keyword>
<dbReference type="GO" id="GO:0005525">
    <property type="term" value="F:GTP binding"/>
    <property type="evidence" value="ECO:0007669"/>
    <property type="project" value="UniProtKB-KW"/>
</dbReference>
<feature type="domain" description="Miro" evidence="15">
    <location>
        <begin position="311"/>
        <end position="472"/>
    </location>
</feature>
<dbReference type="InterPro" id="IPR013566">
    <property type="entry name" value="EF_hand_assoc_1"/>
</dbReference>
<evidence type="ECO:0000313" key="16">
    <source>
        <dbReference type="EMBL" id="KAK7919738.1"/>
    </source>
</evidence>
<dbReference type="PANTHER" id="PTHR24072">
    <property type="entry name" value="RHO FAMILY GTPASE"/>
    <property type="match status" value="1"/>
</dbReference>
<dbReference type="CDD" id="cd01892">
    <property type="entry name" value="Miro2"/>
    <property type="match status" value="1"/>
</dbReference>